<dbReference type="InterPro" id="IPR008966">
    <property type="entry name" value="Adhesion_dom_sf"/>
</dbReference>
<reference evidence="1" key="1">
    <citation type="submission" date="2018-07" db="EMBL/GenBank/DDBJ databases">
        <authorList>
            <consortium name="PulseNet: The National Subtyping Network for Foodborne Disease Surveillance"/>
            <person name="Tarr C.L."/>
            <person name="Trees E."/>
            <person name="Katz L.S."/>
            <person name="Carleton-Romer H.A."/>
            <person name="Stroika S."/>
            <person name="Kucerova Z."/>
            <person name="Roache K.F."/>
            <person name="Sabol A.L."/>
            <person name="Besser J."/>
            <person name="Gerner-Smidt P."/>
        </authorList>
    </citation>
    <scope>NUCLEOTIDE SEQUENCE</scope>
    <source>
        <strain evidence="1">PNUSAS031704</strain>
    </source>
</reference>
<organism evidence="1">
    <name type="scientific">Salmonella enterica</name>
    <name type="common">Salmonella choleraesuis</name>
    <dbReference type="NCBI Taxonomy" id="28901"/>
    <lineage>
        <taxon>Bacteria</taxon>
        <taxon>Pseudomonadati</taxon>
        <taxon>Pseudomonadota</taxon>
        <taxon>Gammaproteobacteria</taxon>
        <taxon>Enterobacterales</taxon>
        <taxon>Enterobacteriaceae</taxon>
        <taxon>Salmonella</taxon>
    </lineage>
</organism>
<dbReference type="SUPFAM" id="SSF49401">
    <property type="entry name" value="Bacterial adhesins"/>
    <property type="match status" value="1"/>
</dbReference>
<dbReference type="EMBL" id="AAGACD010000008">
    <property type="protein sequence ID" value="EBL7518427.1"/>
    <property type="molecule type" value="Genomic_DNA"/>
</dbReference>
<evidence type="ECO:0000313" key="1">
    <source>
        <dbReference type="EMBL" id="EBL7518427.1"/>
    </source>
</evidence>
<sequence>MSLRKKFNIFCVFFILMFPVFVSAESRLAFAFDDIRMHTELKQAEVISSRELFLDNPVDEKNSNWELLPLVNVLKSDASGSSIVVESDVAGIDISITKKNEGKNRIKLVVSLVKGMGNLIEGGRVNEQKSVAFLKFNNNVFGKIYVSANVYVAGCEVISGNIKMNLAGISVSDARSNSLSLPLNSGSGRGGINLMCNSGGVNELVLKFSTAKFNGNIIIPDEDSGVGFMLRNGLNNKWVRFDNDNAFNFVVEDSGRKTIPLEVFYSRYDDVIKPGLLSAKVQYTITYK</sequence>
<comment type="caution">
    <text evidence="1">The sequence shown here is derived from an EMBL/GenBank/DDBJ whole genome shotgun (WGS) entry which is preliminary data.</text>
</comment>
<dbReference type="GO" id="GO:0007155">
    <property type="term" value="P:cell adhesion"/>
    <property type="evidence" value="ECO:0007669"/>
    <property type="project" value="InterPro"/>
</dbReference>
<dbReference type="Gene3D" id="2.60.40.1090">
    <property type="entry name" value="Fimbrial-type adhesion domain"/>
    <property type="match status" value="1"/>
</dbReference>
<gene>
    <name evidence="1" type="ORF">C1B90_20475</name>
</gene>
<accession>A0A5T4LMX3</accession>
<proteinExistence type="predicted"/>
<protein>
    <recommendedName>
        <fullName evidence="2">Fimbrial protein</fullName>
    </recommendedName>
</protein>
<name>A0A5T4LMX3_SALER</name>
<dbReference type="GO" id="GO:0009289">
    <property type="term" value="C:pilus"/>
    <property type="evidence" value="ECO:0007669"/>
    <property type="project" value="InterPro"/>
</dbReference>
<dbReference type="InterPro" id="IPR036937">
    <property type="entry name" value="Adhesion_dom_fimbrial_sf"/>
</dbReference>
<dbReference type="AlphaFoldDB" id="A0A5T4LMX3"/>
<evidence type="ECO:0008006" key="2">
    <source>
        <dbReference type="Google" id="ProtNLM"/>
    </source>
</evidence>